<dbReference type="Proteomes" id="UP001153076">
    <property type="component" value="Unassembled WGS sequence"/>
</dbReference>
<organism evidence="2 3">
    <name type="scientific">Carnegiea gigantea</name>
    <dbReference type="NCBI Taxonomy" id="171969"/>
    <lineage>
        <taxon>Eukaryota</taxon>
        <taxon>Viridiplantae</taxon>
        <taxon>Streptophyta</taxon>
        <taxon>Embryophyta</taxon>
        <taxon>Tracheophyta</taxon>
        <taxon>Spermatophyta</taxon>
        <taxon>Magnoliopsida</taxon>
        <taxon>eudicotyledons</taxon>
        <taxon>Gunneridae</taxon>
        <taxon>Pentapetalae</taxon>
        <taxon>Caryophyllales</taxon>
        <taxon>Cactineae</taxon>
        <taxon>Cactaceae</taxon>
        <taxon>Cactoideae</taxon>
        <taxon>Echinocereeae</taxon>
        <taxon>Carnegiea</taxon>
    </lineage>
</organism>
<feature type="region of interest" description="Disordered" evidence="1">
    <location>
        <begin position="1"/>
        <end position="87"/>
    </location>
</feature>
<feature type="compositionally biased region" description="Basic residues" evidence="1">
    <location>
        <begin position="38"/>
        <end position="62"/>
    </location>
</feature>
<protein>
    <submittedName>
        <fullName evidence="2">Uncharacterized protein</fullName>
    </submittedName>
</protein>
<evidence type="ECO:0000313" key="3">
    <source>
        <dbReference type="Proteomes" id="UP001153076"/>
    </source>
</evidence>
<accession>A0A9Q1JUG4</accession>
<gene>
    <name evidence="2" type="ORF">Cgig2_011126</name>
</gene>
<evidence type="ECO:0000313" key="2">
    <source>
        <dbReference type="EMBL" id="KAJ8431273.1"/>
    </source>
</evidence>
<reference evidence="2" key="1">
    <citation type="submission" date="2022-04" db="EMBL/GenBank/DDBJ databases">
        <title>Carnegiea gigantea Genome sequencing and assembly v2.</title>
        <authorList>
            <person name="Copetti D."/>
            <person name="Sanderson M.J."/>
            <person name="Burquez A."/>
            <person name="Wojciechowski M.F."/>
        </authorList>
    </citation>
    <scope>NUCLEOTIDE SEQUENCE</scope>
    <source>
        <strain evidence="2">SGP5-SGP5p</strain>
        <tissue evidence="2">Aerial part</tissue>
    </source>
</reference>
<dbReference type="OrthoDB" id="1844242at2759"/>
<keyword evidence="3" id="KW-1185">Reference proteome</keyword>
<dbReference type="EMBL" id="JAKOGI010000702">
    <property type="protein sequence ID" value="KAJ8431273.1"/>
    <property type="molecule type" value="Genomic_DNA"/>
</dbReference>
<comment type="caution">
    <text evidence="2">The sequence shown here is derived from an EMBL/GenBank/DDBJ whole genome shotgun (WGS) entry which is preliminary data.</text>
</comment>
<sequence>MKKQSSPQRFWARRTRTSSWKKAKGVKRDQGTVEGQSGKKKSSRKKRRRRRAKGRERKKKSNRERQDRSRGGYIVGKEEQGDDGGGGREIVMHVLWGRMLEQSGDAKVTYDGGDLPEQKIWYSLKYDKQILMTLEGDMDMSMISREIMNMAICISMRPASKRVAVYEERIETRDDGMSFSGEKGECGVEQLQTKLRLEGWIIELSDDDEISIALDDAGGEDTTQKGCDEGTIGKGYAEGNDGNDNVWPQSSLQAESATQLVIYNQLIHPMGMHDMGRVDEQTRLVVGGEELDEGYNWCMLPLNNGRHPGRPPLNCRESQTQDKKVQRCSKCGEVGRTMCTFRNPQADFDASYESDVVQIKDLLDGSYVVGRSTT</sequence>
<feature type="compositionally biased region" description="Basic residues" evidence="1">
    <location>
        <begin position="11"/>
        <end position="25"/>
    </location>
</feature>
<dbReference type="AlphaFoldDB" id="A0A9Q1JUG4"/>
<evidence type="ECO:0000256" key="1">
    <source>
        <dbReference type="SAM" id="MobiDB-lite"/>
    </source>
</evidence>
<proteinExistence type="predicted"/>
<name>A0A9Q1JUG4_9CARY</name>